<keyword evidence="11" id="KW-1185">Reference proteome</keyword>
<dbReference type="AlphaFoldDB" id="A0AAF1JUT1"/>
<dbReference type="Pfam" id="PF01503">
    <property type="entry name" value="PRA-PH"/>
    <property type="match status" value="1"/>
</dbReference>
<comment type="catalytic activity">
    <reaction evidence="1 9">
        <text>1-(5-phospho-beta-D-ribosyl)-ATP + H2O = 1-(5-phospho-beta-D-ribosyl)-5'-AMP + diphosphate + H(+)</text>
        <dbReference type="Rhea" id="RHEA:22828"/>
        <dbReference type="ChEBI" id="CHEBI:15377"/>
        <dbReference type="ChEBI" id="CHEBI:15378"/>
        <dbReference type="ChEBI" id="CHEBI:33019"/>
        <dbReference type="ChEBI" id="CHEBI:59457"/>
        <dbReference type="ChEBI" id="CHEBI:73183"/>
        <dbReference type="EC" id="3.6.1.31"/>
    </reaction>
</comment>
<keyword evidence="9" id="KW-0963">Cytoplasm</keyword>
<comment type="caution">
    <text evidence="10">The sequence shown here is derived from an EMBL/GenBank/DDBJ whole genome shotgun (WGS) entry which is preliminary data.</text>
</comment>
<dbReference type="PANTHER" id="PTHR42945:SF1">
    <property type="entry name" value="HISTIDINE BIOSYNTHESIS BIFUNCTIONAL PROTEIN HIS7"/>
    <property type="match status" value="1"/>
</dbReference>
<evidence type="ECO:0000256" key="8">
    <source>
        <dbReference type="ARBA" id="ARBA00023102"/>
    </source>
</evidence>
<sequence length="172" mass="18272">MAKAAKNKTPTKAAKVRLPLPAGIAATKKSKLPKPVRAVDARVLSPLTANGTGGDALILDRLWQVVEQRRGAGDAARSHSARLMARGTAKVAQKLGEEAVECVIEAALGNREATVLESADLLYHLIVVWVDAGIHPEEVWSELVRRQGVSGLAEKAARPRGVIRAAGTRKLP</sequence>
<dbReference type="InterPro" id="IPR021130">
    <property type="entry name" value="PRib-ATP_PPHydrolase-like"/>
</dbReference>
<dbReference type="EMBL" id="JAAEDH010000002">
    <property type="protein sequence ID" value="MBR0654151.1"/>
    <property type="molecule type" value="Genomic_DNA"/>
</dbReference>
<keyword evidence="8 9" id="KW-0368">Histidine biosynthesis</keyword>
<comment type="similarity">
    <text evidence="3 9">Belongs to the PRA-PH family.</text>
</comment>
<evidence type="ECO:0000256" key="2">
    <source>
        <dbReference type="ARBA" id="ARBA00005204"/>
    </source>
</evidence>
<keyword evidence="6 9" id="KW-0378">Hydrolase</keyword>
<keyword evidence="4 9" id="KW-0028">Amino-acid biosynthesis</keyword>
<dbReference type="Proteomes" id="UP001196068">
    <property type="component" value="Unassembled WGS sequence"/>
</dbReference>
<evidence type="ECO:0000256" key="1">
    <source>
        <dbReference type="ARBA" id="ARBA00001460"/>
    </source>
</evidence>
<evidence type="ECO:0000256" key="7">
    <source>
        <dbReference type="ARBA" id="ARBA00022840"/>
    </source>
</evidence>
<evidence type="ECO:0000256" key="6">
    <source>
        <dbReference type="ARBA" id="ARBA00022801"/>
    </source>
</evidence>
<evidence type="ECO:0000256" key="3">
    <source>
        <dbReference type="ARBA" id="ARBA00009392"/>
    </source>
</evidence>
<dbReference type="HAMAP" id="MF_01020">
    <property type="entry name" value="HisE"/>
    <property type="match status" value="1"/>
</dbReference>
<dbReference type="NCBIfam" id="NF001613">
    <property type="entry name" value="PRK00400.1-5"/>
    <property type="match status" value="1"/>
</dbReference>
<dbReference type="EC" id="3.6.1.31" evidence="9"/>
<reference evidence="10" key="1">
    <citation type="submission" date="2020-01" db="EMBL/GenBank/DDBJ databases">
        <authorList>
            <person name="Rat A."/>
        </authorList>
    </citation>
    <scope>NUCLEOTIDE SEQUENCE</scope>
    <source>
        <strain evidence="10">LMG 28251</strain>
    </source>
</reference>
<dbReference type="RefSeq" id="WP_211872932.1">
    <property type="nucleotide sequence ID" value="NZ_JAAEDH010000002.1"/>
</dbReference>
<dbReference type="GO" id="GO:0000105">
    <property type="term" value="P:L-histidine biosynthetic process"/>
    <property type="evidence" value="ECO:0007669"/>
    <property type="project" value="UniProtKB-UniRule"/>
</dbReference>
<dbReference type="SUPFAM" id="SSF101386">
    <property type="entry name" value="all-alpha NTP pyrophosphatases"/>
    <property type="match status" value="1"/>
</dbReference>
<dbReference type="GO" id="GO:0004636">
    <property type="term" value="F:phosphoribosyl-ATP diphosphatase activity"/>
    <property type="evidence" value="ECO:0007669"/>
    <property type="project" value="UniProtKB-UniRule"/>
</dbReference>
<comment type="subcellular location">
    <subcellularLocation>
        <location evidence="9">Cytoplasm</location>
    </subcellularLocation>
</comment>
<comment type="pathway">
    <text evidence="2 9">Amino-acid biosynthesis; L-histidine biosynthesis; L-histidine from 5-phospho-alpha-D-ribose 1-diphosphate: step 2/9.</text>
</comment>
<keyword evidence="5 9" id="KW-0547">Nucleotide-binding</keyword>
<proteinExistence type="inferred from homology"/>
<evidence type="ECO:0000313" key="11">
    <source>
        <dbReference type="Proteomes" id="UP001196068"/>
    </source>
</evidence>
<dbReference type="CDD" id="cd11534">
    <property type="entry name" value="NTP-PPase_HisIE_like"/>
    <property type="match status" value="1"/>
</dbReference>
<gene>
    <name evidence="9" type="primary">hisE</name>
    <name evidence="10" type="ORF">GXW79_03560</name>
</gene>
<reference evidence="10" key="2">
    <citation type="journal article" date="2021" name="Syst. Appl. Microbiol.">
        <title>Roseomonas hellenica sp. nov., isolated from roots of wild-growing Alkanna tinctoria.</title>
        <authorList>
            <person name="Rat A."/>
            <person name="Naranjo H.D."/>
            <person name="Lebbe L."/>
            <person name="Cnockaert M."/>
            <person name="Krigas N."/>
            <person name="Grigoriadou K."/>
            <person name="Maloupa E."/>
            <person name="Willems A."/>
        </authorList>
    </citation>
    <scope>NUCLEOTIDE SEQUENCE</scope>
    <source>
        <strain evidence="10">LMG 28251</strain>
    </source>
</reference>
<protein>
    <recommendedName>
        <fullName evidence="9">Phosphoribosyl-ATP pyrophosphatase</fullName>
        <shortName evidence="9">PRA-PH</shortName>
        <ecNumber evidence="9">3.6.1.31</ecNumber>
    </recommendedName>
</protein>
<accession>A0AAF1JUT1</accession>
<dbReference type="Gene3D" id="1.10.287.1080">
    <property type="entry name" value="MazG-like"/>
    <property type="match status" value="1"/>
</dbReference>
<dbReference type="GO" id="GO:0005737">
    <property type="term" value="C:cytoplasm"/>
    <property type="evidence" value="ECO:0007669"/>
    <property type="project" value="UniProtKB-SubCell"/>
</dbReference>
<dbReference type="GO" id="GO:0005524">
    <property type="term" value="F:ATP binding"/>
    <property type="evidence" value="ECO:0007669"/>
    <property type="project" value="UniProtKB-KW"/>
</dbReference>
<name>A0AAF1JUT1_9PROT</name>
<organism evidence="10 11">
    <name type="scientific">Plastoroseomonas arctica</name>
    <dbReference type="NCBI Taxonomy" id="1509237"/>
    <lineage>
        <taxon>Bacteria</taxon>
        <taxon>Pseudomonadati</taxon>
        <taxon>Pseudomonadota</taxon>
        <taxon>Alphaproteobacteria</taxon>
        <taxon>Acetobacterales</taxon>
        <taxon>Acetobacteraceae</taxon>
        <taxon>Plastoroseomonas</taxon>
    </lineage>
</organism>
<dbReference type="PANTHER" id="PTHR42945">
    <property type="entry name" value="HISTIDINE BIOSYNTHESIS BIFUNCTIONAL PROTEIN"/>
    <property type="match status" value="1"/>
</dbReference>
<evidence type="ECO:0000256" key="4">
    <source>
        <dbReference type="ARBA" id="ARBA00022605"/>
    </source>
</evidence>
<evidence type="ECO:0000313" key="10">
    <source>
        <dbReference type="EMBL" id="MBR0654151.1"/>
    </source>
</evidence>
<keyword evidence="7 9" id="KW-0067">ATP-binding</keyword>
<evidence type="ECO:0000256" key="5">
    <source>
        <dbReference type="ARBA" id="ARBA00022741"/>
    </source>
</evidence>
<dbReference type="InterPro" id="IPR008179">
    <property type="entry name" value="HisE"/>
</dbReference>
<dbReference type="NCBIfam" id="TIGR03188">
    <property type="entry name" value="histidine_hisI"/>
    <property type="match status" value="1"/>
</dbReference>
<evidence type="ECO:0000256" key="9">
    <source>
        <dbReference type="HAMAP-Rule" id="MF_01020"/>
    </source>
</evidence>